<dbReference type="Proteomes" id="UP001497392">
    <property type="component" value="Unassembled WGS sequence"/>
</dbReference>
<reference evidence="3 4" key="1">
    <citation type="submission" date="2024-06" db="EMBL/GenBank/DDBJ databases">
        <authorList>
            <person name="Kraege A."/>
            <person name="Thomma B."/>
        </authorList>
    </citation>
    <scope>NUCLEOTIDE SEQUENCE [LARGE SCALE GENOMIC DNA]</scope>
</reference>
<evidence type="ECO:0000313" key="4">
    <source>
        <dbReference type="Proteomes" id="UP001497392"/>
    </source>
</evidence>
<protein>
    <submittedName>
        <fullName evidence="3">G6829 protein</fullName>
    </submittedName>
</protein>
<accession>A0ABP1G2X4</accession>
<keyword evidence="4" id="KW-1185">Reference proteome</keyword>
<feature type="transmembrane region" description="Helical" evidence="1">
    <location>
        <begin position="43"/>
        <end position="61"/>
    </location>
</feature>
<feature type="transmembrane region" description="Helical" evidence="1">
    <location>
        <begin position="127"/>
        <end position="148"/>
    </location>
</feature>
<dbReference type="EMBL" id="CAXHTA020000010">
    <property type="protein sequence ID" value="CAL5224187.1"/>
    <property type="molecule type" value="Genomic_DNA"/>
</dbReference>
<keyword evidence="1" id="KW-0812">Transmembrane</keyword>
<comment type="caution">
    <text evidence="3">The sequence shown here is derived from an EMBL/GenBank/DDBJ whole genome shotgun (WGS) entry which is preliminary data.</text>
</comment>
<keyword evidence="2" id="KW-0732">Signal</keyword>
<evidence type="ECO:0000256" key="1">
    <source>
        <dbReference type="SAM" id="Phobius"/>
    </source>
</evidence>
<evidence type="ECO:0000313" key="3">
    <source>
        <dbReference type="EMBL" id="CAL5224187.1"/>
    </source>
</evidence>
<feature type="signal peptide" evidence="2">
    <location>
        <begin position="1"/>
        <end position="27"/>
    </location>
</feature>
<sequence>MAAASPTPRLAVLAAVAFLSLAAHGRALNIVARPSKAWKHESIKVTTSLIASTVCMIAGILSRKDELYLKNPAVIASIRGWSLLAEGYRLNVALSLHAIQMVCFVFQEVDMCLEAKWDAATSLRVAASHALILLALGKALPILAAVCLEGQARLQFLRLR</sequence>
<proteinExistence type="predicted"/>
<evidence type="ECO:0000256" key="2">
    <source>
        <dbReference type="SAM" id="SignalP"/>
    </source>
</evidence>
<keyword evidence="1" id="KW-1133">Transmembrane helix</keyword>
<name>A0ABP1G2X4_9CHLO</name>
<gene>
    <name evidence="3" type="primary">g6829</name>
    <name evidence="3" type="ORF">VP750_LOCUS5846</name>
</gene>
<keyword evidence="1" id="KW-0472">Membrane</keyword>
<organism evidence="3 4">
    <name type="scientific">Coccomyxa viridis</name>
    <dbReference type="NCBI Taxonomy" id="1274662"/>
    <lineage>
        <taxon>Eukaryota</taxon>
        <taxon>Viridiplantae</taxon>
        <taxon>Chlorophyta</taxon>
        <taxon>core chlorophytes</taxon>
        <taxon>Trebouxiophyceae</taxon>
        <taxon>Trebouxiophyceae incertae sedis</taxon>
        <taxon>Coccomyxaceae</taxon>
        <taxon>Coccomyxa</taxon>
    </lineage>
</organism>
<feature type="chain" id="PRO_5046221844" evidence="2">
    <location>
        <begin position="28"/>
        <end position="160"/>
    </location>
</feature>